<dbReference type="PANTHER" id="PTHR33112:SF16">
    <property type="entry name" value="HETEROKARYON INCOMPATIBILITY DOMAIN-CONTAINING PROTEIN"/>
    <property type="match status" value="1"/>
</dbReference>
<dbReference type="Proteomes" id="UP001175228">
    <property type="component" value="Unassembled WGS sequence"/>
</dbReference>
<gene>
    <name evidence="2" type="ORF">EDD18DRAFT_1074525</name>
</gene>
<keyword evidence="3" id="KW-1185">Reference proteome</keyword>
<reference evidence="2" key="1">
    <citation type="submission" date="2023-06" db="EMBL/GenBank/DDBJ databases">
        <authorList>
            <consortium name="Lawrence Berkeley National Laboratory"/>
            <person name="Ahrendt S."/>
            <person name="Sahu N."/>
            <person name="Indic B."/>
            <person name="Wong-Bajracharya J."/>
            <person name="Merenyi Z."/>
            <person name="Ke H.-M."/>
            <person name="Monk M."/>
            <person name="Kocsube S."/>
            <person name="Drula E."/>
            <person name="Lipzen A."/>
            <person name="Balint B."/>
            <person name="Henrissat B."/>
            <person name="Andreopoulos B."/>
            <person name="Martin F.M."/>
            <person name="Harder C.B."/>
            <person name="Rigling D."/>
            <person name="Ford K.L."/>
            <person name="Foster G.D."/>
            <person name="Pangilinan J."/>
            <person name="Papanicolaou A."/>
            <person name="Barry K."/>
            <person name="LaButti K."/>
            <person name="Viragh M."/>
            <person name="Koriabine M."/>
            <person name="Yan M."/>
            <person name="Riley R."/>
            <person name="Champramary S."/>
            <person name="Plett K.L."/>
            <person name="Tsai I.J."/>
            <person name="Slot J."/>
            <person name="Sipos G."/>
            <person name="Plett J."/>
            <person name="Nagy L.G."/>
            <person name="Grigoriev I.V."/>
        </authorList>
    </citation>
    <scope>NUCLEOTIDE SEQUENCE</scope>
    <source>
        <strain evidence="2">HWK02</strain>
    </source>
</reference>
<comment type="caution">
    <text evidence="2">The sequence shown here is derived from an EMBL/GenBank/DDBJ whole genome shotgun (WGS) entry which is preliminary data.</text>
</comment>
<name>A0AA39Q7F8_9AGAR</name>
<accession>A0AA39Q7F8</accession>
<feature type="domain" description="Heterokaryon incompatibility" evidence="1">
    <location>
        <begin position="196"/>
        <end position="339"/>
    </location>
</feature>
<evidence type="ECO:0000259" key="1">
    <source>
        <dbReference type="Pfam" id="PF06985"/>
    </source>
</evidence>
<dbReference type="AlphaFoldDB" id="A0AA39Q7F8"/>
<sequence>MSPEVLRLVCERCWRTVFSADSFHTAWVAQFVSTSPESAGFSYTTPTWEEMQRSMLHIQRCLWCDLVSDETEFYYRHKTKTLDMPPRNSTFQLRVRFMQCPSMLILQLVIENCWAPVYQVHTAAGDQAARFIPHREVRLHVDTTFGYDLIKKCVDECLRHERCPQPLRALLPTRVIDCANPEQPRIFVNHGIEEKYIALSYVWGEKQPHCTTTKNLDSYIAGIPLQNIPKSIMDAIKVTQKLGLRYLWVDALCILQDSSDDKAQEIAQICRIFRNAYVTIIAACADKVSNGFLQTQDIPDTIRMLPFHCPDGGIGTMRLLGNRHTPNEPVNKRAWCLEERVLSPRRVIYASHTVQYECQTTHVNANDVRFTDSLDGIPCLPDRVFLPTLAIPSSDLPADEDVAKAWCDILGLYTRRTFTKPRDRLVALSGIVEQFHRFWPHTTYIAGLWEHQLPSCLLWYQGDHNQCSRPNRYRAPSWSWASTDREVTMIPGSNGDVLCTIIQCDAILARQINPYGEVTAGSLVLNTILQPAVWDPVEGSLYDAAGLPGDDPQEWPDLYSERGEIGIVVRDAIEPVSQRIGKVYVAIVSDTGQTLLGLVLTPVTNQISTAEQNDPPSFRRVGWFTAPFFDKSAWLSSSYQHIRII</sequence>
<evidence type="ECO:0000313" key="3">
    <source>
        <dbReference type="Proteomes" id="UP001175228"/>
    </source>
</evidence>
<dbReference type="PANTHER" id="PTHR33112">
    <property type="entry name" value="DOMAIN PROTEIN, PUTATIVE-RELATED"/>
    <property type="match status" value="1"/>
</dbReference>
<protein>
    <submittedName>
        <fullName evidence="2">Heterokaryon incompatibility protein-domain-containing protein</fullName>
    </submittedName>
</protein>
<organism evidence="2 3">
    <name type="scientific">Armillaria luteobubalina</name>
    <dbReference type="NCBI Taxonomy" id="153913"/>
    <lineage>
        <taxon>Eukaryota</taxon>
        <taxon>Fungi</taxon>
        <taxon>Dikarya</taxon>
        <taxon>Basidiomycota</taxon>
        <taxon>Agaricomycotina</taxon>
        <taxon>Agaricomycetes</taxon>
        <taxon>Agaricomycetidae</taxon>
        <taxon>Agaricales</taxon>
        <taxon>Marasmiineae</taxon>
        <taxon>Physalacriaceae</taxon>
        <taxon>Armillaria</taxon>
    </lineage>
</organism>
<evidence type="ECO:0000313" key="2">
    <source>
        <dbReference type="EMBL" id="KAK0496549.1"/>
    </source>
</evidence>
<dbReference type="EMBL" id="JAUEPU010000015">
    <property type="protein sequence ID" value="KAK0496549.1"/>
    <property type="molecule type" value="Genomic_DNA"/>
</dbReference>
<dbReference type="InterPro" id="IPR010730">
    <property type="entry name" value="HET"/>
</dbReference>
<proteinExistence type="predicted"/>
<dbReference type="Pfam" id="PF06985">
    <property type="entry name" value="HET"/>
    <property type="match status" value="1"/>
</dbReference>